<dbReference type="Proteomes" id="UP000238479">
    <property type="component" value="Chromosome 7"/>
</dbReference>
<dbReference type="GO" id="GO:0070897">
    <property type="term" value="P:transcription preinitiation complex assembly"/>
    <property type="evidence" value="ECO:0007669"/>
    <property type="project" value="InterPro"/>
</dbReference>
<feature type="compositionally biased region" description="Low complexity" evidence="3">
    <location>
        <begin position="63"/>
        <end position="73"/>
    </location>
</feature>
<accession>A0A2P6P2B4</accession>
<name>A0A2P6P2B4_ROSCH</name>
<evidence type="ECO:0000256" key="3">
    <source>
        <dbReference type="SAM" id="MobiDB-lite"/>
    </source>
</evidence>
<keyword evidence="2" id="KW-0804">Transcription</keyword>
<evidence type="ECO:0000256" key="1">
    <source>
        <dbReference type="ARBA" id="ARBA00023015"/>
    </source>
</evidence>
<feature type="domain" description="Cyclin-like" evidence="4">
    <location>
        <begin position="100"/>
        <end position="181"/>
    </location>
</feature>
<dbReference type="Gene3D" id="1.10.472.10">
    <property type="entry name" value="Cyclin-like"/>
    <property type="match status" value="1"/>
</dbReference>
<dbReference type="STRING" id="74649.A0A2P6P2B4"/>
<dbReference type="InterPro" id="IPR000812">
    <property type="entry name" value="TFIIB"/>
</dbReference>
<keyword evidence="6" id="KW-1185">Reference proteome</keyword>
<dbReference type="GO" id="GO:0097550">
    <property type="term" value="C:transcription preinitiation complex"/>
    <property type="evidence" value="ECO:0007669"/>
    <property type="project" value="TreeGrafter"/>
</dbReference>
<dbReference type="AlphaFoldDB" id="A0A2P6P2B4"/>
<organism evidence="5 6">
    <name type="scientific">Rosa chinensis</name>
    <name type="common">China rose</name>
    <dbReference type="NCBI Taxonomy" id="74649"/>
    <lineage>
        <taxon>Eukaryota</taxon>
        <taxon>Viridiplantae</taxon>
        <taxon>Streptophyta</taxon>
        <taxon>Embryophyta</taxon>
        <taxon>Tracheophyta</taxon>
        <taxon>Spermatophyta</taxon>
        <taxon>Magnoliopsida</taxon>
        <taxon>eudicotyledons</taxon>
        <taxon>Gunneridae</taxon>
        <taxon>Pentapetalae</taxon>
        <taxon>rosids</taxon>
        <taxon>fabids</taxon>
        <taxon>Rosales</taxon>
        <taxon>Rosaceae</taxon>
        <taxon>Rosoideae</taxon>
        <taxon>Rosoideae incertae sedis</taxon>
        <taxon>Rosa</taxon>
    </lineage>
</organism>
<sequence length="298" mass="32840">MSDTFCQACKCFTEVVVSDHATGGTSSCSECGTVVVDEVPEWVSVHDREDPTREPSKPVGPESGVSGSNGAAASDDEEASQARRGKRRRRPRPPPFDWFGSIAAVSDRLGIVAAIKDRANEIYKKVVDQKPLKFRTPDAVVAACVYIACRQENKPRTVKEMCSANGATKKEVARAKDFIMKYLETEGQEIGTIHAADFLRRFCSVLGMSNIEVMAAQETVKKSEELVLRRSPISLAAVVIYIITQLSNDKKGVKDIAFVTRVAEATIKNSYKDLYPHLSEVIPTWFAKEEDLRQLPPA</sequence>
<feature type="domain" description="Cyclin-like" evidence="4">
    <location>
        <begin position="197"/>
        <end position="276"/>
    </location>
</feature>
<evidence type="ECO:0000256" key="2">
    <source>
        <dbReference type="ARBA" id="ARBA00023163"/>
    </source>
</evidence>
<feature type="region of interest" description="Disordered" evidence="3">
    <location>
        <begin position="43"/>
        <end position="97"/>
    </location>
</feature>
<dbReference type="CDD" id="cd20551">
    <property type="entry name" value="CYCLIN_TFIIB_rpt1"/>
    <property type="match status" value="1"/>
</dbReference>
<keyword evidence="1" id="KW-0805">Transcription regulation</keyword>
<dbReference type="GO" id="GO:0017025">
    <property type="term" value="F:TBP-class protein binding"/>
    <property type="evidence" value="ECO:0007669"/>
    <property type="project" value="InterPro"/>
</dbReference>
<evidence type="ECO:0000259" key="4">
    <source>
        <dbReference type="SMART" id="SM00385"/>
    </source>
</evidence>
<feature type="compositionally biased region" description="Basic and acidic residues" evidence="3">
    <location>
        <begin position="44"/>
        <end position="56"/>
    </location>
</feature>
<dbReference type="FunFam" id="1.10.472.10:FF:000043">
    <property type="entry name" value="Transcription initiation factor IIB"/>
    <property type="match status" value="1"/>
</dbReference>
<reference evidence="5 6" key="1">
    <citation type="journal article" date="2018" name="Nat. Genet.">
        <title>The Rosa genome provides new insights in the design of modern roses.</title>
        <authorList>
            <person name="Bendahmane M."/>
        </authorList>
    </citation>
    <scope>NUCLEOTIDE SEQUENCE [LARGE SCALE GENOMIC DNA]</scope>
    <source>
        <strain evidence="6">cv. Old Blush</strain>
    </source>
</reference>
<dbReference type="SMART" id="SM00385">
    <property type="entry name" value="CYCLIN"/>
    <property type="match status" value="2"/>
</dbReference>
<evidence type="ECO:0000313" key="6">
    <source>
        <dbReference type="Proteomes" id="UP000238479"/>
    </source>
</evidence>
<proteinExistence type="predicted"/>
<dbReference type="Gramene" id="PRQ16064">
    <property type="protein sequence ID" value="PRQ16064"/>
    <property type="gene ID" value="RchiOBHm_Chr7g0180171"/>
</dbReference>
<feature type="compositionally biased region" description="Basic residues" evidence="3">
    <location>
        <begin position="83"/>
        <end position="92"/>
    </location>
</feature>
<dbReference type="EMBL" id="PDCK01000045">
    <property type="protein sequence ID" value="PRQ16064.1"/>
    <property type="molecule type" value="Genomic_DNA"/>
</dbReference>
<dbReference type="Gene3D" id="1.10.472.170">
    <property type="match status" value="1"/>
</dbReference>
<dbReference type="GO" id="GO:0005634">
    <property type="term" value="C:nucleus"/>
    <property type="evidence" value="ECO:0007669"/>
    <property type="project" value="TreeGrafter"/>
</dbReference>
<dbReference type="SUPFAM" id="SSF47954">
    <property type="entry name" value="Cyclin-like"/>
    <property type="match status" value="2"/>
</dbReference>
<dbReference type="InterPro" id="IPR036915">
    <property type="entry name" value="Cyclin-like_sf"/>
</dbReference>
<dbReference type="Pfam" id="PF00382">
    <property type="entry name" value="TFIIB"/>
    <property type="match status" value="2"/>
</dbReference>
<gene>
    <name evidence="5" type="ORF">RchiOBHm_Chr7g0180171</name>
</gene>
<dbReference type="InterPro" id="IPR013150">
    <property type="entry name" value="TFIIB_cyclin"/>
</dbReference>
<protein>
    <submittedName>
        <fullName evidence="5">Putative transcription factor TFIIB</fullName>
    </submittedName>
</protein>
<dbReference type="PANTHER" id="PTHR11618">
    <property type="entry name" value="TRANSCRIPTION INITIATION FACTOR IIB-RELATED"/>
    <property type="match status" value="1"/>
</dbReference>
<evidence type="ECO:0000313" key="5">
    <source>
        <dbReference type="EMBL" id="PRQ16064.1"/>
    </source>
</evidence>
<comment type="caution">
    <text evidence="5">The sequence shown here is derived from an EMBL/GenBank/DDBJ whole genome shotgun (WGS) entry which is preliminary data.</text>
</comment>
<dbReference type="OrthoDB" id="25790at2759"/>
<dbReference type="PRINTS" id="PR00685">
    <property type="entry name" value="TIFACTORIIB"/>
</dbReference>
<dbReference type="PANTHER" id="PTHR11618:SF81">
    <property type="entry name" value="TRANSCRIPTION INITIATION FACTOR IIB-LIKE"/>
    <property type="match status" value="1"/>
</dbReference>
<dbReference type="OMA" id="MCTISAG"/>
<dbReference type="InterPro" id="IPR013763">
    <property type="entry name" value="Cyclin-like_dom"/>
</dbReference>